<proteinExistence type="inferred from homology"/>
<dbReference type="PANTHER" id="PTHR42901">
    <property type="entry name" value="ALCOHOL DEHYDROGENASE"/>
    <property type="match status" value="1"/>
</dbReference>
<sequence length="249" mass="27187">MTDPRTYQPSKDALKDRVILITGASDGIGKAVAIAAASHGAQVVLHGRSVRKLEAVYDEIVNAGAPRPSILPLDFEKAGPEEYEKLVAALEQEFGRLDGLLHNASMLGERAPIEHHDVAKWMRTMHVNVNAPFILTRTCLPLLKKSADPVILFTSSGVVSSPRPFWGSYLVSKWASDGLMSMLAQELEKQPAMRVNSINPGAVKTNMRLQAYPAEDRSKLREAHTIVAAYLYLLGPDSRGVHGQTINAQ</sequence>
<dbReference type="PANTHER" id="PTHR42901:SF1">
    <property type="entry name" value="ALCOHOL DEHYDROGENASE"/>
    <property type="match status" value="1"/>
</dbReference>
<dbReference type="AlphaFoldDB" id="A0A829YNA5"/>
<keyword evidence="4" id="KW-1185">Reference proteome</keyword>
<dbReference type="Gene3D" id="3.40.50.720">
    <property type="entry name" value="NAD(P)-binding Rossmann-like Domain"/>
    <property type="match status" value="1"/>
</dbReference>
<comment type="similarity">
    <text evidence="1">Belongs to the short-chain dehydrogenases/reductases (SDR) family.</text>
</comment>
<dbReference type="NCBIfam" id="NF006509">
    <property type="entry name" value="PRK08945.1"/>
    <property type="match status" value="1"/>
</dbReference>
<dbReference type="InterPro" id="IPR002347">
    <property type="entry name" value="SDR_fam"/>
</dbReference>
<dbReference type="Proteomes" id="UP000445000">
    <property type="component" value="Unassembled WGS sequence"/>
</dbReference>
<name>A0A829YNA5_9GAMM</name>
<dbReference type="SUPFAM" id="SSF51735">
    <property type="entry name" value="NAD(P)-binding Rossmann-fold domains"/>
    <property type="match status" value="1"/>
</dbReference>
<evidence type="ECO:0000313" key="3">
    <source>
        <dbReference type="EMBL" id="GFE84322.1"/>
    </source>
</evidence>
<comment type="caution">
    <text evidence="3">The sequence shown here is derived from an EMBL/GenBank/DDBJ whole genome shotgun (WGS) entry which is preliminary data.</text>
</comment>
<organism evidence="3 4">
    <name type="scientific">Steroidobacter agaridevorans</name>
    <dbReference type="NCBI Taxonomy" id="2695856"/>
    <lineage>
        <taxon>Bacteria</taxon>
        <taxon>Pseudomonadati</taxon>
        <taxon>Pseudomonadota</taxon>
        <taxon>Gammaproteobacteria</taxon>
        <taxon>Steroidobacterales</taxon>
        <taxon>Steroidobacteraceae</taxon>
        <taxon>Steroidobacter</taxon>
    </lineage>
</organism>
<reference evidence="4" key="1">
    <citation type="submission" date="2020-01" db="EMBL/GenBank/DDBJ databases">
        <title>'Steroidobacter agaridevorans' sp. nov., agar-degrading bacteria isolated from rhizosphere soils.</title>
        <authorList>
            <person name="Ikenaga M."/>
            <person name="Kataoka M."/>
            <person name="Murouchi A."/>
            <person name="Katsuragi S."/>
            <person name="Sakai M."/>
        </authorList>
    </citation>
    <scope>NUCLEOTIDE SEQUENCE [LARGE SCALE GENOMIC DNA]</scope>
    <source>
        <strain evidence="4">YU21-B</strain>
    </source>
</reference>
<evidence type="ECO:0000256" key="1">
    <source>
        <dbReference type="ARBA" id="ARBA00006484"/>
    </source>
</evidence>
<dbReference type="Pfam" id="PF00106">
    <property type="entry name" value="adh_short"/>
    <property type="match status" value="1"/>
</dbReference>
<dbReference type="RefSeq" id="WP_161815910.1">
    <property type="nucleotide sequence ID" value="NZ_BLJN01000008.1"/>
</dbReference>
<evidence type="ECO:0000256" key="2">
    <source>
        <dbReference type="ARBA" id="ARBA00023002"/>
    </source>
</evidence>
<dbReference type="PRINTS" id="PR00081">
    <property type="entry name" value="GDHRDH"/>
</dbReference>
<dbReference type="GO" id="GO:0016491">
    <property type="term" value="F:oxidoreductase activity"/>
    <property type="evidence" value="ECO:0007669"/>
    <property type="project" value="UniProtKB-KW"/>
</dbReference>
<accession>A0A829YNA5</accession>
<dbReference type="EMBL" id="BLJN01000008">
    <property type="protein sequence ID" value="GFE84322.1"/>
    <property type="molecule type" value="Genomic_DNA"/>
</dbReference>
<protein>
    <submittedName>
        <fullName evidence="3">YciK family oxidoreductase</fullName>
    </submittedName>
</protein>
<dbReference type="InterPro" id="IPR036291">
    <property type="entry name" value="NAD(P)-bd_dom_sf"/>
</dbReference>
<keyword evidence="2" id="KW-0560">Oxidoreductase</keyword>
<gene>
    <name evidence="3" type="primary">yciK</name>
    <name evidence="3" type="ORF">GCM10011487_63220</name>
</gene>
<evidence type="ECO:0000313" key="4">
    <source>
        <dbReference type="Proteomes" id="UP000445000"/>
    </source>
</evidence>